<proteinExistence type="predicted"/>
<name>A0A498TP72_BACIA</name>
<keyword evidence="2" id="KW-1185">Reference proteome</keyword>
<dbReference type="RefSeq" id="WP_008359993.1">
    <property type="nucleotide sequence ID" value="NZ_AUYP01000071.1"/>
</dbReference>
<reference evidence="1 2" key="1">
    <citation type="journal article" date="2018" name="Plant Biotechnol. Rep.">
        <title>Diversity and antifungal activity of endophytic bacteria associated with Panax ginseng seedlings.</title>
        <authorList>
            <person name="Park J.M."/>
            <person name="Hong C.E."/>
            <person name="Jo S.H."/>
        </authorList>
    </citation>
    <scope>NUCLEOTIDE SEQUENCE [LARGE SCALE GENOMIC DNA]</scope>
    <source>
        <strain evidence="1 2">PgKB20</strain>
    </source>
</reference>
<sequence length="41" mass="4665">MTIQKIIQYACSILGVVSLSFIYAQMFKKTKPSKKNNPTEN</sequence>
<organism evidence="1 2">
    <name type="scientific">Bacillus safensis</name>
    <dbReference type="NCBI Taxonomy" id="561879"/>
    <lineage>
        <taxon>Bacteria</taxon>
        <taxon>Bacillati</taxon>
        <taxon>Bacillota</taxon>
        <taxon>Bacilli</taxon>
        <taxon>Bacillales</taxon>
        <taxon>Bacillaceae</taxon>
        <taxon>Bacillus</taxon>
    </lineage>
</organism>
<dbReference type="AlphaFoldDB" id="A0A498TP72"/>
<evidence type="ECO:0000313" key="2">
    <source>
        <dbReference type="Proteomes" id="UP000325032"/>
    </source>
</evidence>
<accession>A0A498TP72</accession>
<dbReference type="GeneID" id="79395827"/>
<protein>
    <submittedName>
        <fullName evidence="1">Uncharacterized protein</fullName>
    </submittedName>
</protein>
<accession>A0A5C0WLH0</accession>
<evidence type="ECO:0000313" key="1">
    <source>
        <dbReference type="EMBL" id="QEK65146.1"/>
    </source>
</evidence>
<gene>
    <name evidence="1" type="ORF">FX981_03416</name>
</gene>
<dbReference type="Proteomes" id="UP000325032">
    <property type="component" value="Chromosome"/>
</dbReference>
<dbReference type="EMBL" id="CP043404">
    <property type="protein sequence ID" value="QEK65146.1"/>
    <property type="molecule type" value="Genomic_DNA"/>
</dbReference>